<feature type="domain" description="Glycosyl transferase family 28 C-terminal" evidence="12">
    <location>
        <begin position="203"/>
        <end position="364"/>
    </location>
</feature>
<keyword evidence="5 10" id="KW-0133">Cell shape</keyword>
<feature type="binding site" evidence="10">
    <location>
        <position position="209"/>
    </location>
    <ligand>
        <name>UDP-N-acetyl-alpha-D-glucosamine</name>
        <dbReference type="ChEBI" id="CHEBI:57705"/>
    </ligand>
</feature>
<keyword evidence="7 10" id="KW-0472">Membrane</keyword>
<dbReference type="GO" id="GO:0071555">
    <property type="term" value="P:cell wall organization"/>
    <property type="evidence" value="ECO:0007669"/>
    <property type="project" value="UniProtKB-KW"/>
</dbReference>
<dbReference type="Pfam" id="PF04101">
    <property type="entry name" value="Glyco_tran_28_C"/>
    <property type="match status" value="1"/>
</dbReference>
<evidence type="ECO:0000256" key="3">
    <source>
        <dbReference type="ARBA" id="ARBA00022676"/>
    </source>
</evidence>
<feature type="binding site" evidence="10">
    <location>
        <position position="263"/>
    </location>
    <ligand>
        <name>UDP-N-acetyl-alpha-D-glucosamine</name>
        <dbReference type="ChEBI" id="CHEBI:57705"/>
    </ligand>
</feature>
<dbReference type="Gene3D" id="3.40.50.2000">
    <property type="entry name" value="Glycogen Phosphorylase B"/>
    <property type="match status" value="2"/>
</dbReference>
<reference evidence="13 14" key="1">
    <citation type="submission" date="2017-05" db="EMBL/GenBank/DDBJ databases">
        <title>Complete and WGS of Bordetella genogroups.</title>
        <authorList>
            <person name="Spilker T."/>
            <person name="LiPuma J."/>
        </authorList>
    </citation>
    <scope>NUCLEOTIDE SEQUENCE [LARGE SCALE GENOMIC DNA]</scope>
    <source>
        <strain evidence="13 14">AU17164</strain>
    </source>
</reference>
<keyword evidence="6 10" id="KW-0573">Peptidoglycan synthesis</keyword>
<dbReference type="UniPathway" id="UPA00219"/>
<evidence type="ECO:0000256" key="6">
    <source>
        <dbReference type="ARBA" id="ARBA00022984"/>
    </source>
</evidence>
<comment type="catalytic activity">
    <reaction evidence="10">
        <text>di-trans,octa-cis-undecaprenyl diphospho-N-acetyl-alpha-D-muramoyl-L-alanyl-D-glutamyl-meso-2,6-diaminopimeloyl-D-alanyl-D-alanine + UDP-N-acetyl-alpha-D-glucosamine = di-trans,octa-cis-undecaprenyl diphospho-[N-acetyl-alpha-D-glucosaminyl-(1-&gt;4)]-N-acetyl-alpha-D-muramoyl-L-alanyl-D-glutamyl-meso-2,6-diaminopimeloyl-D-alanyl-D-alanine + UDP + H(+)</text>
        <dbReference type="Rhea" id="RHEA:31227"/>
        <dbReference type="ChEBI" id="CHEBI:15378"/>
        <dbReference type="ChEBI" id="CHEBI:57705"/>
        <dbReference type="ChEBI" id="CHEBI:58223"/>
        <dbReference type="ChEBI" id="CHEBI:61387"/>
        <dbReference type="ChEBI" id="CHEBI:61388"/>
        <dbReference type="EC" id="2.4.1.227"/>
    </reaction>
</comment>
<dbReference type="InterPro" id="IPR004276">
    <property type="entry name" value="GlycoTrans_28_N"/>
</dbReference>
<dbReference type="EC" id="2.4.1.227" evidence="10"/>
<dbReference type="GO" id="GO:0009252">
    <property type="term" value="P:peptidoglycan biosynthetic process"/>
    <property type="evidence" value="ECO:0007669"/>
    <property type="project" value="UniProtKB-UniRule"/>
</dbReference>
<comment type="function">
    <text evidence="10">Cell wall formation. Catalyzes the transfer of a GlcNAc subunit on undecaprenyl-pyrophosphoryl-MurNAc-pentapeptide (lipid intermediate I) to form undecaprenyl-pyrophosphoryl-MurNAc-(pentapeptide)GlcNAc (lipid intermediate II).</text>
</comment>
<evidence type="ECO:0000259" key="11">
    <source>
        <dbReference type="Pfam" id="PF03033"/>
    </source>
</evidence>
<keyword evidence="9 10" id="KW-0961">Cell wall biogenesis/degradation</keyword>
<evidence type="ECO:0000313" key="13">
    <source>
        <dbReference type="EMBL" id="ARP85610.1"/>
    </source>
</evidence>
<keyword evidence="14" id="KW-1185">Reference proteome</keyword>
<dbReference type="AlphaFoldDB" id="A0A1W6YX04"/>
<dbReference type="GO" id="GO:0008360">
    <property type="term" value="P:regulation of cell shape"/>
    <property type="evidence" value="ECO:0007669"/>
    <property type="project" value="UniProtKB-KW"/>
</dbReference>
<feature type="binding site" evidence="10">
    <location>
        <position position="181"/>
    </location>
    <ligand>
        <name>UDP-N-acetyl-alpha-D-glucosamine</name>
        <dbReference type="ChEBI" id="CHEBI:57705"/>
    </ligand>
</feature>
<feature type="domain" description="Glycosyltransferase family 28 N-terminal" evidence="11">
    <location>
        <begin position="27"/>
        <end position="163"/>
    </location>
</feature>
<evidence type="ECO:0000256" key="2">
    <source>
        <dbReference type="ARBA" id="ARBA00022618"/>
    </source>
</evidence>
<comment type="subcellular location">
    <subcellularLocation>
        <location evidence="10">Cell membrane</location>
        <topology evidence="10">Peripheral membrane protein</topology>
        <orientation evidence="10">Cytoplasmic side</orientation>
    </subcellularLocation>
</comment>
<evidence type="ECO:0000256" key="5">
    <source>
        <dbReference type="ARBA" id="ARBA00022960"/>
    </source>
</evidence>
<comment type="caution">
    <text evidence="10">Lacks conserved residue(s) required for the propagation of feature annotation.</text>
</comment>
<dbReference type="GO" id="GO:0051991">
    <property type="term" value="F:UDP-N-acetyl-D-glucosamine:N-acetylmuramoyl-L-alanyl-D-glutamyl-meso-2,6-diaminopimelyl-D-alanyl-D-alanine-diphosphoundecaprenol 4-beta-N-acetylglucosaminlytransferase activity"/>
    <property type="evidence" value="ECO:0007669"/>
    <property type="project" value="RHEA"/>
</dbReference>
<evidence type="ECO:0000256" key="10">
    <source>
        <dbReference type="HAMAP-Rule" id="MF_00033"/>
    </source>
</evidence>
<evidence type="ECO:0000259" key="12">
    <source>
        <dbReference type="Pfam" id="PF04101"/>
    </source>
</evidence>
<evidence type="ECO:0000256" key="7">
    <source>
        <dbReference type="ARBA" id="ARBA00023136"/>
    </source>
</evidence>
<dbReference type="NCBIfam" id="TIGR01133">
    <property type="entry name" value="murG"/>
    <property type="match status" value="1"/>
</dbReference>
<dbReference type="HAMAP" id="MF_00033">
    <property type="entry name" value="MurG"/>
    <property type="match status" value="1"/>
</dbReference>
<name>A0A1W6YX04_9BORD</name>
<comment type="pathway">
    <text evidence="10">Cell wall biogenesis; peptidoglycan biosynthesis.</text>
</comment>
<dbReference type="GO" id="GO:0051301">
    <property type="term" value="P:cell division"/>
    <property type="evidence" value="ECO:0007669"/>
    <property type="project" value="UniProtKB-KW"/>
</dbReference>
<accession>A0A1W6YX04</accession>
<keyword evidence="1 10" id="KW-1003">Cell membrane</keyword>
<dbReference type="Proteomes" id="UP000194139">
    <property type="component" value="Chromosome"/>
</dbReference>
<keyword evidence="4 10" id="KW-0808">Transferase</keyword>
<dbReference type="GO" id="GO:0005886">
    <property type="term" value="C:plasma membrane"/>
    <property type="evidence" value="ECO:0007669"/>
    <property type="project" value="UniProtKB-SubCell"/>
</dbReference>
<dbReference type="InterPro" id="IPR007235">
    <property type="entry name" value="Glyco_trans_28_C"/>
</dbReference>
<protein>
    <recommendedName>
        <fullName evidence="10">UDP-N-acetylglucosamine--N-acetylmuramyl-(pentapeptide) pyrophosphoryl-undecaprenol N-acetylglucosamine transferase</fullName>
        <ecNumber evidence="10">2.4.1.227</ecNumber>
    </recommendedName>
    <alternativeName>
        <fullName evidence="10">Undecaprenyl-PP-MurNAc-pentapeptide-UDPGlcNAc GlcNAc transferase</fullName>
    </alternativeName>
</protein>
<evidence type="ECO:0000256" key="4">
    <source>
        <dbReference type="ARBA" id="ARBA00022679"/>
    </source>
</evidence>
<dbReference type="GO" id="GO:0005975">
    <property type="term" value="P:carbohydrate metabolic process"/>
    <property type="evidence" value="ECO:0007669"/>
    <property type="project" value="InterPro"/>
</dbReference>
<keyword evidence="2 10" id="KW-0132">Cell division</keyword>
<feature type="binding site" evidence="10">
    <location>
        <position position="308"/>
    </location>
    <ligand>
        <name>UDP-N-acetyl-alpha-D-glucosamine</name>
        <dbReference type="ChEBI" id="CHEBI:57705"/>
    </ligand>
</feature>
<dbReference type="OrthoDB" id="9808936at2"/>
<sequence length="385" mass="40338">MSALQRVPALSETVQQRREPRLSRTALIMAGGTGGHIMPGLAVAAVLRERGWQVRWLGNPEKMEGRLVPAHGIDMAPLRFQGVRGRGLTALLQLPGRLLAALRQAWRHLSETRPDVVLGMGGYVAFPGGVAAALRGIPLVVHEQNAVAGTANRTLARLAARVLTGFPGVLRGGEAVGNPVRAEVCAVPAPAQRYAGRDGALHVLVVGGSLGAQALNTIVPQALALLPAASRPQVTHQAGEQHIDALRAAYAAAGVQSDCRAFIDDMAGALAAADVVICRAGAMTVAEIAAAGAAALFIPFPHAIDDHQTANARYLSDAGAGWLRQQADLTPQWLAEWLTQRSRGELCDVAARARARAMPDAAQRIADACEAVAARRVGRGVNRTS</sequence>
<dbReference type="SUPFAM" id="SSF53756">
    <property type="entry name" value="UDP-Glycosyltransferase/glycogen phosphorylase"/>
    <property type="match status" value="1"/>
</dbReference>
<evidence type="ECO:0000256" key="9">
    <source>
        <dbReference type="ARBA" id="ARBA00023316"/>
    </source>
</evidence>
<organism evidence="13 14">
    <name type="scientific">Bordetella genomosp. 9</name>
    <dbReference type="NCBI Taxonomy" id="1416803"/>
    <lineage>
        <taxon>Bacteria</taxon>
        <taxon>Pseudomonadati</taxon>
        <taxon>Pseudomonadota</taxon>
        <taxon>Betaproteobacteria</taxon>
        <taxon>Burkholderiales</taxon>
        <taxon>Alcaligenaceae</taxon>
        <taxon>Bordetella</taxon>
    </lineage>
</organism>
<dbReference type="Pfam" id="PF03033">
    <property type="entry name" value="Glyco_transf_28"/>
    <property type="match status" value="1"/>
</dbReference>
<proteinExistence type="inferred from homology"/>
<dbReference type="CDD" id="cd03785">
    <property type="entry name" value="GT28_MurG"/>
    <property type="match status" value="1"/>
</dbReference>
<dbReference type="PANTHER" id="PTHR21015:SF22">
    <property type="entry name" value="GLYCOSYLTRANSFERASE"/>
    <property type="match status" value="1"/>
</dbReference>
<evidence type="ECO:0000313" key="14">
    <source>
        <dbReference type="Proteomes" id="UP000194139"/>
    </source>
</evidence>
<evidence type="ECO:0000256" key="8">
    <source>
        <dbReference type="ARBA" id="ARBA00023306"/>
    </source>
</evidence>
<dbReference type="GO" id="GO:0050511">
    <property type="term" value="F:undecaprenyldiphospho-muramoylpentapeptide beta-N-acetylglucosaminyltransferase activity"/>
    <property type="evidence" value="ECO:0007669"/>
    <property type="project" value="UniProtKB-UniRule"/>
</dbReference>
<dbReference type="EMBL" id="CP021109">
    <property type="protein sequence ID" value="ARP85610.1"/>
    <property type="molecule type" value="Genomic_DNA"/>
</dbReference>
<feature type="binding site" evidence="10">
    <location>
        <position position="145"/>
    </location>
    <ligand>
        <name>UDP-N-acetyl-alpha-D-glucosamine</name>
        <dbReference type="ChEBI" id="CHEBI:57705"/>
    </ligand>
</feature>
<comment type="similarity">
    <text evidence="10">Belongs to the glycosyltransferase 28 family. MurG subfamily.</text>
</comment>
<gene>
    <name evidence="10" type="primary">murG</name>
    <name evidence="13" type="ORF">CAL13_04860</name>
</gene>
<keyword evidence="8 10" id="KW-0131">Cell cycle</keyword>
<feature type="binding site" evidence="10">
    <location>
        <begin position="33"/>
        <end position="35"/>
    </location>
    <ligand>
        <name>UDP-N-acetyl-alpha-D-glucosamine</name>
        <dbReference type="ChEBI" id="CHEBI:57705"/>
    </ligand>
</feature>
<dbReference type="InterPro" id="IPR006009">
    <property type="entry name" value="GlcNAc_MurG"/>
</dbReference>
<keyword evidence="3 10" id="KW-0328">Glycosyltransferase</keyword>
<evidence type="ECO:0000256" key="1">
    <source>
        <dbReference type="ARBA" id="ARBA00022475"/>
    </source>
</evidence>
<dbReference type="PANTHER" id="PTHR21015">
    <property type="entry name" value="UDP-N-ACETYLGLUCOSAMINE--N-ACETYLMURAMYL-(PENTAPEPTIDE) PYROPHOSPHORYL-UNDECAPRENOL N-ACETYLGLUCOSAMINE TRANSFERASE 1"/>
    <property type="match status" value="1"/>
</dbReference>